<comment type="caution">
    <text evidence="2">The sequence shown here is derived from an EMBL/GenBank/DDBJ whole genome shotgun (WGS) entry which is preliminary data.</text>
</comment>
<dbReference type="EMBL" id="BSRX01000010">
    <property type="protein sequence ID" value="GLW54165.1"/>
    <property type="molecule type" value="Genomic_DNA"/>
</dbReference>
<proteinExistence type="predicted"/>
<evidence type="ECO:0000256" key="1">
    <source>
        <dbReference type="SAM" id="MobiDB-lite"/>
    </source>
</evidence>
<accession>A0A9W6UP33</accession>
<dbReference type="RefSeq" id="WP_285678328.1">
    <property type="nucleotide sequence ID" value="NZ_BSRX01000010.1"/>
</dbReference>
<evidence type="ECO:0000313" key="3">
    <source>
        <dbReference type="Proteomes" id="UP001165143"/>
    </source>
</evidence>
<feature type="region of interest" description="Disordered" evidence="1">
    <location>
        <begin position="26"/>
        <end position="47"/>
    </location>
</feature>
<protein>
    <submittedName>
        <fullName evidence="2">Uncharacterized protein</fullName>
    </submittedName>
</protein>
<sequence length="47" mass="5370">MTRTRSIRQRAAVRRITLHHAARRAALASGWGRRHRTAVRRPNGARG</sequence>
<dbReference type="AlphaFoldDB" id="A0A9W6UP33"/>
<organism evidence="2 3">
    <name type="scientific">Kitasatospora phosalacinea</name>
    <dbReference type="NCBI Taxonomy" id="2065"/>
    <lineage>
        <taxon>Bacteria</taxon>
        <taxon>Bacillati</taxon>
        <taxon>Actinomycetota</taxon>
        <taxon>Actinomycetes</taxon>
        <taxon>Kitasatosporales</taxon>
        <taxon>Streptomycetaceae</taxon>
        <taxon>Kitasatospora</taxon>
    </lineage>
</organism>
<dbReference type="Proteomes" id="UP001165143">
    <property type="component" value="Unassembled WGS sequence"/>
</dbReference>
<name>A0A9W6UP33_9ACTN</name>
<evidence type="ECO:0000313" key="2">
    <source>
        <dbReference type="EMBL" id="GLW54165.1"/>
    </source>
</evidence>
<reference evidence="2" key="1">
    <citation type="submission" date="2023-02" db="EMBL/GenBank/DDBJ databases">
        <title>Kitasatospora phosalacinea NBRC 14362.</title>
        <authorList>
            <person name="Ichikawa N."/>
            <person name="Sato H."/>
            <person name="Tonouchi N."/>
        </authorList>
    </citation>
    <scope>NUCLEOTIDE SEQUENCE</scope>
    <source>
        <strain evidence="2">NBRC 14362</strain>
    </source>
</reference>
<gene>
    <name evidence="2" type="ORF">Kpho01_21760</name>
</gene>